<dbReference type="Pfam" id="PF01926">
    <property type="entry name" value="MMR_HSR1"/>
    <property type="match status" value="1"/>
</dbReference>
<organism evidence="2 3">
    <name type="scientific">Hohenbuehelia grisea</name>
    <dbReference type="NCBI Taxonomy" id="104357"/>
    <lineage>
        <taxon>Eukaryota</taxon>
        <taxon>Fungi</taxon>
        <taxon>Dikarya</taxon>
        <taxon>Basidiomycota</taxon>
        <taxon>Agaricomycotina</taxon>
        <taxon>Agaricomycetes</taxon>
        <taxon>Agaricomycetidae</taxon>
        <taxon>Agaricales</taxon>
        <taxon>Pleurotineae</taxon>
        <taxon>Pleurotaceae</taxon>
        <taxon>Hohenbuehelia</taxon>
    </lineage>
</organism>
<dbReference type="InterPro" id="IPR006073">
    <property type="entry name" value="GTP-bd"/>
</dbReference>
<feature type="domain" description="G" evidence="1">
    <location>
        <begin position="35"/>
        <end position="125"/>
    </location>
</feature>
<evidence type="ECO:0000259" key="1">
    <source>
        <dbReference type="Pfam" id="PF01926"/>
    </source>
</evidence>
<dbReference type="SUPFAM" id="SSF52540">
    <property type="entry name" value="P-loop containing nucleoside triphosphate hydrolases"/>
    <property type="match status" value="1"/>
</dbReference>
<dbReference type="InterPro" id="IPR027417">
    <property type="entry name" value="P-loop_NTPase"/>
</dbReference>
<evidence type="ECO:0000313" key="3">
    <source>
        <dbReference type="Proteomes" id="UP001556367"/>
    </source>
</evidence>
<reference evidence="3" key="1">
    <citation type="submission" date="2024-06" db="EMBL/GenBank/DDBJ databases">
        <title>Multi-omics analyses provide insights into the biosynthesis of the anticancer antibiotic pleurotin in Hohenbuehelia grisea.</title>
        <authorList>
            <person name="Weaver J.A."/>
            <person name="Alberti F."/>
        </authorList>
    </citation>
    <scope>NUCLEOTIDE SEQUENCE [LARGE SCALE GENOMIC DNA]</scope>
    <source>
        <strain evidence="3">T-177</strain>
    </source>
</reference>
<evidence type="ECO:0000313" key="2">
    <source>
        <dbReference type="EMBL" id="KAL0948441.1"/>
    </source>
</evidence>
<dbReference type="EMBL" id="JASNQZ010000014">
    <property type="protein sequence ID" value="KAL0948441.1"/>
    <property type="molecule type" value="Genomic_DNA"/>
</dbReference>
<accession>A0ABR3IYP3</accession>
<proteinExistence type="predicted"/>
<keyword evidence="3" id="KW-1185">Reference proteome</keyword>
<dbReference type="Gene3D" id="3.40.50.300">
    <property type="entry name" value="P-loop containing nucleotide triphosphate hydrolases"/>
    <property type="match status" value="1"/>
</dbReference>
<sequence length="283" mass="32145">MLPDHSAKLHQQGRRSTMNAISLKTEDLKAKDVIIVVMGPTGSGKSSFVQAATGHEGIIGHNLRSYTTEIGFVELTRPEHCDADIVFVDTPGFDDTSDVQILEMIADWLKKTYRQNVTLSGILYFHRISDNRMAATPLKNVRMFEKLCGEDALSKVILTTTMWDEVDEELGEHREQELRTHFWDAFISQGSTTKRFKNTPESAWGIVAGFLEASNQRFATELQQELVDLQKDLPDTRAGQEFYNTFSQLAKQRQDILVKILNAMKHEHDENILEALRAEYEAL</sequence>
<comment type="caution">
    <text evidence="2">The sequence shown here is derived from an EMBL/GenBank/DDBJ whole genome shotgun (WGS) entry which is preliminary data.</text>
</comment>
<dbReference type="Proteomes" id="UP001556367">
    <property type="component" value="Unassembled WGS sequence"/>
</dbReference>
<gene>
    <name evidence="2" type="ORF">HGRIS_011016</name>
</gene>
<protein>
    <recommendedName>
        <fullName evidence="1">G domain-containing protein</fullName>
    </recommendedName>
</protein>
<name>A0ABR3IYP3_9AGAR</name>
<dbReference type="CDD" id="cd00882">
    <property type="entry name" value="Ras_like_GTPase"/>
    <property type="match status" value="1"/>
</dbReference>